<dbReference type="InterPro" id="IPR018872">
    <property type="entry name" value="Zn-cluster-dom"/>
</dbReference>
<dbReference type="Proteomes" id="UP000604825">
    <property type="component" value="Unassembled WGS sequence"/>
</dbReference>
<dbReference type="GO" id="GO:0043565">
    <property type="term" value="F:sequence-specific DNA binding"/>
    <property type="evidence" value="ECO:0007669"/>
    <property type="project" value="InterPro"/>
</dbReference>
<gene>
    <name evidence="7" type="ORF">NCGR_LOCUS9880</name>
</gene>
<dbReference type="Gene3D" id="2.20.25.80">
    <property type="entry name" value="WRKY domain"/>
    <property type="match status" value="1"/>
</dbReference>
<dbReference type="SMART" id="SM00774">
    <property type="entry name" value="WRKY"/>
    <property type="match status" value="1"/>
</dbReference>
<evidence type="ECO:0000256" key="1">
    <source>
        <dbReference type="ARBA" id="ARBA00004123"/>
    </source>
</evidence>
<organism evidence="7 8">
    <name type="scientific">Miscanthus lutarioriparius</name>
    <dbReference type="NCBI Taxonomy" id="422564"/>
    <lineage>
        <taxon>Eukaryota</taxon>
        <taxon>Viridiplantae</taxon>
        <taxon>Streptophyta</taxon>
        <taxon>Embryophyta</taxon>
        <taxon>Tracheophyta</taxon>
        <taxon>Spermatophyta</taxon>
        <taxon>Magnoliopsida</taxon>
        <taxon>Liliopsida</taxon>
        <taxon>Poales</taxon>
        <taxon>Poaceae</taxon>
        <taxon>PACMAD clade</taxon>
        <taxon>Panicoideae</taxon>
        <taxon>Andropogonodae</taxon>
        <taxon>Andropogoneae</taxon>
        <taxon>Saccharinae</taxon>
        <taxon>Miscanthus</taxon>
    </lineage>
</organism>
<dbReference type="Pfam" id="PF10533">
    <property type="entry name" value="Plant_zn_clust"/>
    <property type="match status" value="1"/>
</dbReference>
<keyword evidence="4" id="KW-0804">Transcription</keyword>
<dbReference type="Pfam" id="PF03106">
    <property type="entry name" value="WRKY"/>
    <property type="match status" value="1"/>
</dbReference>
<evidence type="ECO:0000313" key="8">
    <source>
        <dbReference type="Proteomes" id="UP000604825"/>
    </source>
</evidence>
<keyword evidence="8" id="KW-1185">Reference proteome</keyword>
<dbReference type="FunFam" id="2.20.25.80:FF:000004">
    <property type="entry name" value="WRKY transcription factor 65"/>
    <property type="match status" value="1"/>
</dbReference>
<comment type="caution">
    <text evidence="7">The sequence shown here is derived from an EMBL/GenBank/DDBJ whole genome shotgun (WGS) entry which is preliminary data.</text>
</comment>
<dbReference type="OrthoDB" id="1918969at2759"/>
<keyword evidence="2" id="KW-0805">Transcription regulation</keyword>
<comment type="subcellular location">
    <subcellularLocation>
        <location evidence="1">Nucleus</location>
    </subcellularLocation>
</comment>
<dbReference type="InterPro" id="IPR003657">
    <property type="entry name" value="WRKY_dom"/>
</dbReference>
<dbReference type="GO" id="GO:0005634">
    <property type="term" value="C:nucleus"/>
    <property type="evidence" value="ECO:0007669"/>
    <property type="project" value="UniProtKB-SubCell"/>
</dbReference>
<dbReference type="GO" id="GO:0003700">
    <property type="term" value="F:DNA-binding transcription factor activity"/>
    <property type="evidence" value="ECO:0007669"/>
    <property type="project" value="InterPro"/>
</dbReference>
<accession>A0A811N3M7</accession>
<dbReference type="InterPro" id="IPR044810">
    <property type="entry name" value="WRKY_plant"/>
</dbReference>
<keyword evidence="5" id="KW-0539">Nucleus</keyword>
<dbReference type="PROSITE" id="PS50811">
    <property type="entry name" value="WRKY"/>
    <property type="match status" value="1"/>
</dbReference>
<keyword evidence="3" id="KW-0238">DNA-binding</keyword>
<dbReference type="EMBL" id="CAJGYO010000002">
    <property type="protein sequence ID" value="CAD6214467.1"/>
    <property type="molecule type" value="Genomic_DNA"/>
</dbReference>
<evidence type="ECO:0000256" key="2">
    <source>
        <dbReference type="ARBA" id="ARBA00023015"/>
    </source>
</evidence>
<dbReference type="InterPro" id="IPR036576">
    <property type="entry name" value="WRKY_dom_sf"/>
</dbReference>
<dbReference type="PANTHER" id="PTHR31282">
    <property type="entry name" value="WRKY TRANSCRIPTION FACTOR 21-RELATED"/>
    <property type="match status" value="1"/>
</dbReference>
<feature type="domain" description="WRKY" evidence="6">
    <location>
        <begin position="358"/>
        <end position="435"/>
    </location>
</feature>
<name>A0A811N3M7_9POAL</name>
<evidence type="ECO:0000256" key="3">
    <source>
        <dbReference type="ARBA" id="ARBA00023125"/>
    </source>
</evidence>
<evidence type="ECO:0000256" key="5">
    <source>
        <dbReference type="ARBA" id="ARBA00023242"/>
    </source>
</evidence>
<dbReference type="SUPFAM" id="SSF118290">
    <property type="entry name" value="WRKY DNA-binding domain"/>
    <property type="match status" value="1"/>
</dbReference>
<proteinExistence type="predicted"/>
<reference evidence="7" key="1">
    <citation type="submission" date="2020-10" db="EMBL/GenBank/DDBJ databases">
        <authorList>
            <person name="Han B."/>
            <person name="Lu T."/>
            <person name="Zhao Q."/>
            <person name="Huang X."/>
            <person name="Zhao Y."/>
        </authorList>
    </citation>
    <scope>NUCLEOTIDE SEQUENCE</scope>
</reference>
<protein>
    <recommendedName>
        <fullName evidence="6">WRKY domain-containing protein</fullName>
    </recommendedName>
</protein>
<evidence type="ECO:0000256" key="4">
    <source>
        <dbReference type="ARBA" id="ARBA00023163"/>
    </source>
</evidence>
<sequence>MAPGLFLLAASCRSQVFVGEGGMGPSMEGTEEANRTAVQSCHRVLALLSNPHGQLVPSKDLVAATGDAVAKFGSLTAKLSNSNTNGNGLQLQGHARVRKIKKPLPIFDSNLFLESSALATAAAAATVAKTPSQSPITGLQLFPRYHQMEGSSSKDPIRIPAQFPKRLLLENPAAGLEGPSSKAPPVQMVQPVSVAPPAGTPTPALPAAHLHFLQQNQSYQRFQLMHQMKIQNEMMKRSNLGDQGGSLSSGGGGGGSKGVNLKFDSSNCTASSSRSFLSSLSMEGSLASLGGSRASRPFQLVSGSQTSSTPELGLVHRRRCAGKEDGSGRCTTGSRCRCSKKRKLRIRRSIKVPAISNKIADIPADEFSWRKYGQKPIKGSPHPRLQILTSWLPCRGYYKCSSVRGCPARKHVERCVDDPSMLIVTYEGDHNHNRVLAQPA</sequence>
<dbReference type="AlphaFoldDB" id="A0A811N3M7"/>
<evidence type="ECO:0000259" key="6">
    <source>
        <dbReference type="PROSITE" id="PS50811"/>
    </source>
</evidence>
<evidence type="ECO:0000313" key="7">
    <source>
        <dbReference type="EMBL" id="CAD6214467.1"/>
    </source>
</evidence>